<proteinExistence type="evidence at transcript level"/>
<keyword evidence="6 13" id="KW-0560">Oxidoreductase</keyword>
<keyword evidence="7 9" id="KW-0408">Iron</keyword>
<evidence type="ECO:0000256" key="2">
    <source>
        <dbReference type="ARBA" id="ARBA00005189"/>
    </source>
</evidence>
<keyword evidence="5 13" id="KW-0223">Dioxygenase</keyword>
<dbReference type="SUPFAM" id="SSF48484">
    <property type="entry name" value="Lipoxigenase"/>
    <property type="match status" value="1"/>
</dbReference>
<feature type="binding site" evidence="10">
    <location>
        <position position="452"/>
    </location>
    <ligand>
        <name>Ca(2+)</name>
        <dbReference type="ChEBI" id="CHEBI:29108"/>
        <label>1</label>
    </ligand>
</feature>
<evidence type="ECO:0000256" key="12">
    <source>
        <dbReference type="PROSITE-ProRule" id="PRU00152"/>
    </source>
</evidence>
<keyword evidence="4 9" id="KW-0479">Metal-binding</keyword>
<dbReference type="InterPro" id="IPR000907">
    <property type="entry name" value="LipOase"/>
</dbReference>
<dbReference type="PANTHER" id="PTHR11771">
    <property type="entry name" value="LIPOXYGENASE"/>
    <property type="match status" value="1"/>
</dbReference>
<dbReference type="Gene3D" id="1.20.245.10">
    <property type="entry name" value="Lipoxygenase-1, Domain 5"/>
    <property type="match status" value="1"/>
</dbReference>
<dbReference type="PRINTS" id="PR00087">
    <property type="entry name" value="LIPOXYGENASE"/>
</dbReference>
<accession>Q5DWF4</accession>
<feature type="binding site" evidence="10">
    <location>
        <position position="454"/>
    </location>
    <ligand>
        <name>Ca(2+)</name>
        <dbReference type="ChEBI" id="CHEBI:29108"/>
        <label>1</label>
    </ligand>
</feature>
<reference evidence="16" key="1">
    <citation type="submission" date="2004-08" db="EMBL/GenBank/DDBJ databases">
        <title>cDNA cloning of 8-lipoxygenase in okinawan soft coral Clavularia viridis.</title>
        <authorList>
            <person name="Suzuki M."/>
            <person name="Fujiwara S."/>
            <person name="Watanabe K."/>
            <person name="Tsuzuki M."/>
            <person name="Iguchi K."/>
        </authorList>
    </citation>
    <scope>NUCLEOTIDE SEQUENCE</scope>
</reference>
<feature type="binding site" evidence="9">
    <location>
        <position position="757"/>
    </location>
    <ligand>
        <name>Fe cation</name>
        <dbReference type="ChEBI" id="CHEBI:24875"/>
        <note>catalytic</note>
    </ligand>
</feature>
<evidence type="ECO:0000256" key="11">
    <source>
        <dbReference type="PIRSR" id="PIRSR601885-3"/>
    </source>
</evidence>
<dbReference type="InterPro" id="IPR020835">
    <property type="entry name" value="Catalase_sf"/>
</dbReference>
<dbReference type="AlphaFoldDB" id="Q5DWF4"/>
<comment type="caution">
    <text evidence="12">Lacks conserved residue(s) required for the propagation of feature annotation.</text>
</comment>
<comment type="cofactor">
    <cofactor evidence="9">
        <name>Fe cation</name>
        <dbReference type="ChEBI" id="CHEBI:24875"/>
    </cofactor>
    <text evidence="9">Binds 1 Fe cation per subunit.</text>
</comment>
<evidence type="ECO:0000256" key="9">
    <source>
        <dbReference type="PIRSR" id="PIRSR601885-1"/>
    </source>
</evidence>
<evidence type="ECO:0000313" key="16">
    <source>
        <dbReference type="EMBL" id="BAD89999.1"/>
    </source>
</evidence>
<feature type="site" description="Essential for stabilizing binding to COTL1" evidence="11">
    <location>
        <position position="478"/>
    </location>
</feature>
<dbReference type="InterPro" id="IPR036226">
    <property type="entry name" value="LipOase_C_sf"/>
</dbReference>
<comment type="similarity">
    <text evidence="13">Belongs to the lipoxygenase family.</text>
</comment>
<evidence type="ECO:0000256" key="4">
    <source>
        <dbReference type="ARBA" id="ARBA00022723"/>
    </source>
</evidence>
<dbReference type="InterPro" id="IPR001885">
    <property type="entry name" value="LipOase_mml"/>
</dbReference>
<evidence type="ECO:0000256" key="10">
    <source>
        <dbReference type="PIRSR" id="PIRSR601885-2"/>
    </source>
</evidence>
<dbReference type="GO" id="GO:0005737">
    <property type="term" value="C:cytoplasm"/>
    <property type="evidence" value="ECO:0007669"/>
    <property type="project" value="UniProtKB-SubCell"/>
</dbReference>
<evidence type="ECO:0000259" key="15">
    <source>
        <dbReference type="PROSITE" id="PS51393"/>
    </source>
</evidence>
<dbReference type="PROSITE" id="PS00711">
    <property type="entry name" value="LIPOXYGENASE_1"/>
    <property type="match status" value="1"/>
</dbReference>
<evidence type="ECO:0000256" key="7">
    <source>
        <dbReference type="ARBA" id="ARBA00023004"/>
    </source>
</evidence>
<evidence type="ECO:0000259" key="14">
    <source>
        <dbReference type="PROSITE" id="PS50095"/>
    </source>
</evidence>
<dbReference type="PROSITE" id="PS50095">
    <property type="entry name" value="PLAT"/>
    <property type="match status" value="1"/>
</dbReference>
<dbReference type="SUPFAM" id="SSF49723">
    <property type="entry name" value="Lipase/lipooxygenase domain (PLAT/LH2 domain)"/>
    <property type="match status" value="1"/>
</dbReference>
<dbReference type="InterPro" id="IPR013819">
    <property type="entry name" value="LipOase_C"/>
</dbReference>
<dbReference type="InterPro" id="IPR036392">
    <property type="entry name" value="PLAT/LH2_dom_sf"/>
</dbReference>
<dbReference type="SUPFAM" id="SSF56634">
    <property type="entry name" value="Heme-dependent catalase-like"/>
    <property type="match status" value="1"/>
</dbReference>
<dbReference type="GO" id="GO:0016702">
    <property type="term" value="F:oxidoreductase activity, acting on single donors with incorporation of molecular oxygen, incorporation of two atoms of oxygen"/>
    <property type="evidence" value="ECO:0007669"/>
    <property type="project" value="InterPro"/>
</dbReference>
<dbReference type="SMART" id="SM00308">
    <property type="entry name" value="LH2"/>
    <property type="match status" value="1"/>
</dbReference>
<keyword evidence="8" id="KW-0443">Lipid metabolism</keyword>
<dbReference type="InterPro" id="IPR020833">
    <property type="entry name" value="LipOase_Fe_BS"/>
</dbReference>
<dbReference type="FunFam" id="1.20.245.10:FF:000001">
    <property type="entry name" value="Arachidonate 5-lipoxygenase a"/>
    <property type="match status" value="1"/>
</dbReference>
<evidence type="ECO:0000256" key="8">
    <source>
        <dbReference type="ARBA" id="ARBA00023098"/>
    </source>
</evidence>
<dbReference type="Gene3D" id="2.40.180.10">
    <property type="entry name" value="Catalase core domain"/>
    <property type="match status" value="1"/>
</dbReference>
<feature type="binding site" evidence="9">
    <location>
        <position position="762"/>
    </location>
    <ligand>
        <name>Fe cation</name>
        <dbReference type="ChEBI" id="CHEBI:24875"/>
        <note>catalytic</note>
    </ligand>
</feature>
<evidence type="ECO:0000256" key="3">
    <source>
        <dbReference type="ARBA" id="ARBA00022490"/>
    </source>
</evidence>
<name>Q5DWF4_9CNID</name>
<feature type="domain" description="PLAT" evidence="14">
    <location>
        <begin position="374"/>
        <end position="493"/>
    </location>
</feature>
<dbReference type="Pfam" id="PF01477">
    <property type="entry name" value="PLAT"/>
    <property type="match status" value="1"/>
</dbReference>
<dbReference type="EMBL" id="AB188528">
    <property type="protein sequence ID" value="BAD89999.1"/>
    <property type="molecule type" value="mRNA"/>
</dbReference>
<evidence type="ECO:0000256" key="13">
    <source>
        <dbReference type="RuleBase" id="RU003974"/>
    </source>
</evidence>
<feature type="binding site" evidence="9">
    <location>
        <position position="943"/>
    </location>
    <ligand>
        <name>Fe cation</name>
        <dbReference type="ChEBI" id="CHEBI:24875"/>
        <note>catalytic</note>
    </ligand>
</feature>
<feature type="binding site" evidence="9">
    <location>
        <position position="1066"/>
    </location>
    <ligand>
        <name>Fe cation</name>
        <dbReference type="ChEBI" id="CHEBI:24875"/>
        <note>catalytic</note>
    </ligand>
</feature>
<evidence type="ECO:0000256" key="1">
    <source>
        <dbReference type="ARBA" id="ARBA00004496"/>
    </source>
</evidence>
<dbReference type="PROSITE" id="PS51393">
    <property type="entry name" value="LIPOXYGENASE_3"/>
    <property type="match status" value="1"/>
</dbReference>
<comment type="subcellular location">
    <subcellularLocation>
        <location evidence="1">Cytoplasm</location>
    </subcellularLocation>
</comment>
<feature type="domain" description="Lipoxygenase" evidence="15">
    <location>
        <begin position="491"/>
        <end position="1066"/>
    </location>
</feature>
<organism evidence="16">
    <name type="scientific">Clavularia viridis</name>
    <dbReference type="NCBI Taxonomy" id="153213"/>
    <lineage>
        <taxon>Eukaryota</taxon>
        <taxon>Metazoa</taxon>
        <taxon>Cnidaria</taxon>
        <taxon>Anthozoa</taxon>
        <taxon>Octocorallia</taxon>
        <taxon>Malacalcyonacea</taxon>
        <taxon>Clavulariidae</taxon>
        <taxon>Clavularia</taxon>
    </lineage>
</organism>
<dbReference type="GO" id="GO:0034440">
    <property type="term" value="P:lipid oxidation"/>
    <property type="evidence" value="ECO:0007669"/>
    <property type="project" value="InterPro"/>
</dbReference>
<dbReference type="PeroxiBase" id="5627">
    <property type="entry name" value="CvirKatLox01"/>
</dbReference>
<feature type="binding site" evidence="10">
    <location>
        <position position="411"/>
    </location>
    <ligand>
        <name>Ca(2+)</name>
        <dbReference type="ChEBI" id="CHEBI:29108"/>
        <label>1</label>
    </ligand>
</feature>
<protein>
    <submittedName>
        <fullName evidence="16">Putative 8-lipoxygenase-allene oxide synthase fusion protein</fullName>
    </submittedName>
</protein>
<dbReference type="GO" id="GO:0005506">
    <property type="term" value="F:iron ion binding"/>
    <property type="evidence" value="ECO:0007669"/>
    <property type="project" value="InterPro"/>
</dbReference>
<dbReference type="GO" id="GO:0020037">
    <property type="term" value="F:heme binding"/>
    <property type="evidence" value="ECO:0007669"/>
    <property type="project" value="InterPro"/>
</dbReference>
<evidence type="ECO:0000256" key="6">
    <source>
        <dbReference type="ARBA" id="ARBA00023002"/>
    </source>
</evidence>
<sequence>MVWKNYGFEIFAEKFGKEELEKRIQDELKPPADAPLFGRLKLKMKKEKFKSLFLLGTTLKGFRRATHTVGTGGFGEIKIVDNPKFPEHEFFTAGRKFPARLRHGDLKFMDDAGSDARSFSIKFADSDSESPLDIIMNTGEANIFWDTESLEDFVPVKEGDTAKEYVFKNPYYYYNLIEALRRAPDTFAHLYYYSQLTMPFKAKDGKVRYCRYRAIPGDVDIKEEDESGRLTEEEQRKIWIFSRHEDEKRPVDYLQQEYVERLTKGPVNYRLQIQIHEESPNDTATIFHAGILWDKETHPWFDLATVTITTPLSPDVLERTGFNIVNQPDSLGLFDAKSPEDYNSIGEIRVAVYSFVQHVRKLKRGSLIPAGQNANYNIEIETGDREHAGTDATITIRITGAKGRTDYLKLDKWFHNDFERGSKDSYQVEAFDVGDIQLIEIHSDQGGYWSGDPDWFVNKVIIMSSSQDRVYSFPCYRWIIKDIVLFPGEATLPFYQVPAIVSEQRQRELEQRKVTYQWDYVSDDMPGNIKAAKHSDLPRDVQFTDEKSRSYQESRKEALVNLGIGSFFTLFEDWDDYDDYHILYRNWILGDTPNMASKWNEDRWFGYRFLNGANPVVLNRCDALPDNFPVTNDDVSASLDRGKTLKEEIEDGHIYLADFKILEGARCYGGPIVEDSGYSVPDELNNDEADVRYCAAPLALLYVNKVGHLMPIAIQINQDPGPENPIWTPHEPNEHDWMLAKFWLAVAESNFHQLNTHLLRTHLTTESFALSVWRNLASPHPVFKLLQPHIYGVLAIDTIGRKELIGSGGIVDKSLSLGGGGHVEFMEKCFKTVNLQDYNLPKLLKKRGVDDSSKLPGYYYRDDGLALWETIEILVTDIIGIYYKNDDDVKRDNEIQSWIYDVHKNGWRVNPGHEDHGVPASIVSREHLIEILTSLIFTFSCQHAAVNFSQKDHFGFTPNAPAILRQPPPKKKGDASLKSIMSTLPSKAQAAKAIATVYILTKFSEDERYLGNYSSTAWEDNEALDAINRFQDRLEDISMKIKERNKNLEVPYYYLLPERIPNGTAI</sequence>
<dbReference type="PRINTS" id="PR00467">
    <property type="entry name" value="MAMLPOXGNASE"/>
</dbReference>
<dbReference type="Gene3D" id="3.10.450.60">
    <property type="match status" value="1"/>
</dbReference>
<dbReference type="InterPro" id="IPR001024">
    <property type="entry name" value="PLAT/LH2_dom"/>
</dbReference>
<feature type="binding site" evidence="10">
    <location>
        <position position="389"/>
    </location>
    <ligand>
        <name>Ca(2+)</name>
        <dbReference type="ChEBI" id="CHEBI:29108"/>
        <label>1</label>
    </ligand>
</feature>
<evidence type="ECO:0000256" key="5">
    <source>
        <dbReference type="ARBA" id="ARBA00022964"/>
    </source>
</evidence>
<comment type="pathway">
    <text evidence="2">Lipid metabolism.</text>
</comment>
<dbReference type="Pfam" id="PF00305">
    <property type="entry name" value="Lipoxygenase"/>
    <property type="match status" value="1"/>
</dbReference>
<keyword evidence="10" id="KW-0106">Calcium</keyword>
<keyword evidence="3" id="KW-0963">Cytoplasm</keyword>